<dbReference type="PANTHER" id="PTHR16199:SF4">
    <property type="entry name" value="CONDENSIN-2 COMPLEX SUBUNIT G2"/>
    <property type="match status" value="1"/>
</dbReference>
<dbReference type="InterPro" id="IPR016024">
    <property type="entry name" value="ARM-type_fold"/>
</dbReference>
<comment type="caution">
    <text evidence="2">The sequence shown here is derived from an EMBL/GenBank/DDBJ whole genome shotgun (WGS) entry which is preliminary data.</text>
</comment>
<feature type="compositionally biased region" description="Basic and acidic residues" evidence="1">
    <location>
        <begin position="99"/>
        <end position="110"/>
    </location>
</feature>
<protein>
    <recommendedName>
        <fullName evidence="4">Condensin-2 complex subunit G2</fullName>
    </recommendedName>
</protein>
<dbReference type="InterPro" id="IPR024741">
    <property type="entry name" value="Condensin2_G2"/>
</dbReference>
<dbReference type="AlphaFoldDB" id="A0ABD3A584"/>
<dbReference type="Proteomes" id="UP001630127">
    <property type="component" value="Unassembled WGS sequence"/>
</dbReference>
<organism evidence="2 3">
    <name type="scientific">Cinchona calisaya</name>
    <dbReference type="NCBI Taxonomy" id="153742"/>
    <lineage>
        <taxon>Eukaryota</taxon>
        <taxon>Viridiplantae</taxon>
        <taxon>Streptophyta</taxon>
        <taxon>Embryophyta</taxon>
        <taxon>Tracheophyta</taxon>
        <taxon>Spermatophyta</taxon>
        <taxon>Magnoliopsida</taxon>
        <taxon>eudicotyledons</taxon>
        <taxon>Gunneridae</taxon>
        <taxon>Pentapetalae</taxon>
        <taxon>asterids</taxon>
        <taxon>lamiids</taxon>
        <taxon>Gentianales</taxon>
        <taxon>Rubiaceae</taxon>
        <taxon>Cinchonoideae</taxon>
        <taxon>Cinchoneae</taxon>
        <taxon>Cinchona</taxon>
    </lineage>
</organism>
<name>A0ABD3A584_9GENT</name>
<dbReference type="PANTHER" id="PTHR16199">
    <property type="entry name" value="CONDENSIN-2 COMPLEX SUBUNIT G2"/>
    <property type="match status" value="1"/>
</dbReference>
<dbReference type="SUPFAM" id="SSF48371">
    <property type="entry name" value="ARM repeat"/>
    <property type="match status" value="1"/>
</dbReference>
<dbReference type="InterPro" id="IPR011989">
    <property type="entry name" value="ARM-like"/>
</dbReference>
<proteinExistence type="predicted"/>
<accession>A0ABD3A584</accession>
<evidence type="ECO:0000256" key="1">
    <source>
        <dbReference type="SAM" id="MobiDB-lite"/>
    </source>
</evidence>
<evidence type="ECO:0000313" key="2">
    <source>
        <dbReference type="EMBL" id="KAL3525602.1"/>
    </source>
</evidence>
<sequence>MERRRLRSSLQTSAEEFLSSAKKLGFSKSTKASLKSLIYNLSPSSDSDDLISSLPPSLHRSISLAVNKFKSFSISDSISNSTPQSPPAKRLRRSSRHRKNDDASEHEKQRQNHKQKQKESVVEHLEIYTYIAFLCVTHPECAFSASDLLAGVSELHDNLYLFESDSTLLSEIANLCEEWWKRDLTGKESLISLSLPFLLSRSLTWKKKGDVHRVYSLREAFMLFDFEDEESIEDLKNLLLHCVILPLYFKTEEGRKFIAYVFGLGGQLVTEALAMIKSQIPFGKKSMLEAYGEIVFRAWKALEAGECKDEIEDDFLQGLIESAIHSSSPAFAASIRTVLGGFITQRTTDGVEKLLFRLAEPVIFRSLQVANSNVRHNALHLLLDLFPLEDPDATKEVGDTLLDKQFFLLDKLLTDECPDVRVVAVEGGCRILNLFWEVIPSPSITKILTKIFDDLTHDSCTEVRLSTVNGIMYLLGNPYSHEVLKVLLPRMGHLILDSALLVRVAIVDLLLLLVRDIRNFQFHKVVQLDLLLSSLANDHPLVGRKITKLLLPSYFPSRVIREEACNRFIALIRRSPVAGARFCEFAVSEGASLQSLKELFSVVISLILSPDGLDAQHIDGLLTAASHLCDNLVNYSSVKAALEDVVSGEKLKRMFAAAPTTHAKSCVCKIVTAISPDAVDGLFKDCLGLIMSCSGICGDTNRQFQLRSAHKMVFSCDWFDRMFDAMAKHLEITAHGCHVGFGIELPKCIDPSIKRRKTNSTIRISSKFVGGTKKRSSNFVKSRFDEDYAIATGIAWQIKELLLSENTRNAILTSRSLEAAFLALKVISEISILQCLKCETASSSPVLAYTTLTLHMSLENIGLKGNKNFSARKRECLGSSDSSPESILWKALLNSTVDHLFNCAYKVLRADGCEKYTELLPDVPIPSDDGSRFIKPKRISNILKVLTALLKFIVDAIVVGIADGNQESCMKFAMASIKFLIFNLKKYSNSQLKFTEEDLGETFVCLRSSFTYAAKFLSLLLKSSSKASLLLPAPCNLANELFNLFASVEECLGCRHAAHLITAVKPWMPDLILALGSTHLLKQTSGSSTFNCDKYPFPLWITTLGKIELYELQEISSDEKAVHGSKSNGFSAFRKLVDMMVQLLRANSDVLDVVGVIFLNGSLVGLERKDFDHVLGLLHFVCMKLVRHEKEWKELKLMLASVQGIYTRVEVEEKGLGDDVDGTQTLKSARALIEPVWMHYLSGESRN</sequence>
<feature type="compositionally biased region" description="Basic residues" evidence="1">
    <location>
        <begin position="89"/>
        <end position="98"/>
    </location>
</feature>
<keyword evidence="3" id="KW-1185">Reference proteome</keyword>
<evidence type="ECO:0000313" key="3">
    <source>
        <dbReference type="Proteomes" id="UP001630127"/>
    </source>
</evidence>
<feature type="region of interest" description="Disordered" evidence="1">
    <location>
        <begin position="76"/>
        <end position="118"/>
    </location>
</feature>
<reference evidence="2 3" key="1">
    <citation type="submission" date="2024-11" db="EMBL/GenBank/DDBJ databases">
        <title>A near-complete genome assembly of Cinchona calisaya.</title>
        <authorList>
            <person name="Lian D.C."/>
            <person name="Zhao X.W."/>
            <person name="Wei L."/>
        </authorList>
    </citation>
    <scope>NUCLEOTIDE SEQUENCE [LARGE SCALE GENOMIC DNA]</scope>
    <source>
        <tissue evidence="2">Nenye</tissue>
    </source>
</reference>
<dbReference type="Gene3D" id="1.25.10.10">
    <property type="entry name" value="Leucine-rich Repeat Variant"/>
    <property type="match status" value="1"/>
</dbReference>
<gene>
    <name evidence="2" type="ORF">ACH5RR_013974</name>
</gene>
<dbReference type="EMBL" id="JBJUIK010000006">
    <property type="protein sequence ID" value="KAL3525602.1"/>
    <property type="molecule type" value="Genomic_DNA"/>
</dbReference>
<dbReference type="Pfam" id="PF12422">
    <property type="entry name" value="Condensin2nSMC"/>
    <property type="match status" value="1"/>
</dbReference>
<evidence type="ECO:0008006" key="4">
    <source>
        <dbReference type="Google" id="ProtNLM"/>
    </source>
</evidence>